<name>A0A7J6S7G6_PEROL</name>
<reference evidence="1 2" key="1">
    <citation type="submission" date="2020-04" db="EMBL/GenBank/DDBJ databases">
        <title>Perkinsus olseni comparative genomics.</title>
        <authorList>
            <person name="Bogema D.R."/>
        </authorList>
    </citation>
    <scope>NUCLEOTIDE SEQUENCE [LARGE SCALE GENOMIC DNA]</scope>
    <source>
        <strain evidence="1 2">ATCC PRA-207</strain>
    </source>
</reference>
<gene>
    <name evidence="1" type="primary">SUB2_47</name>
    <name evidence="1" type="ORF">FOZ63_029389</name>
</gene>
<accession>A0A7J6S7G6</accession>
<organism evidence="1 2">
    <name type="scientific">Perkinsus olseni</name>
    <name type="common">Perkinsus atlanticus</name>
    <dbReference type="NCBI Taxonomy" id="32597"/>
    <lineage>
        <taxon>Eukaryota</taxon>
        <taxon>Sar</taxon>
        <taxon>Alveolata</taxon>
        <taxon>Perkinsozoa</taxon>
        <taxon>Perkinsea</taxon>
        <taxon>Perkinsida</taxon>
        <taxon>Perkinsidae</taxon>
        <taxon>Perkinsus</taxon>
    </lineage>
</organism>
<sequence>MLATLGLKGQDLTNAVLGSQSQKLVANGTTMNFGVLDAQDAVLASLNDSSPTKGTTTVSPSSAASPRALYGSSLAAVAIGLAVALMHGDFV</sequence>
<keyword evidence="2" id="KW-1185">Reference proteome</keyword>
<comment type="caution">
    <text evidence="1">The sequence shown here is derived from an EMBL/GenBank/DDBJ whole genome shotgun (WGS) entry which is preliminary data.</text>
</comment>
<proteinExistence type="predicted"/>
<dbReference type="EMBL" id="JABANO010020401">
    <property type="protein sequence ID" value="KAF4728575.1"/>
    <property type="molecule type" value="Genomic_DNA"/>
</dbReference>
<protein>
    <submittedName>
        <fullName evidence="1">Suppressor of the cold-sensitive snRNP bioproteinsis mutant brr1-1</fullName>
    </submittedName>
</protein>
<evidence type="ECO:0000313" key="1">
    <source>
        <dbReference type="EMBL" id="KAF4728575.1"/>
    </source>
</evidence>
<dbReference type="AlphaFoldDB" id="A0A7J6S7G6"/>
<evidence type="ECO:0000313" key="2">
    <source>
        <dbReference type="Proteomes" id="UP000553632"/>
    </source>
</evidence>
<dbReference type="Proteomes" id="UP000553632">
    <property type="component" value="Unassembled WGS sequence"/>
</dbReference>